<dbReference type="EMBL" id="FNQR01000010">
    <property type="protein sequence ID" value="SEA91981.1"/>
    <property type="molecule type" value="Genomic_DNA"/>
</dbReference>
<dbReference type="PROSITE" id="PS51186">
    <property type="entry name" value="GNAT"/>
    <property type="match status" value="1"/>
</dbReference>
<dbReference type="RefSeq" id="WP_093045427.1">
    <property type="nucleotide sequence ID" value="NZ_FNQR01000010.1"/>
</dbReference>
<dbReference type="GO" id="GO:0016747">
    <property type="term" value="F:acyltransferase activity, transferring groups other than amino-acyl groups"/>
    <property type="evidence" value="ECO:0007669"/>
    <property type="project" value="InterPro"/>
</dbReference>
<dbReference type="AlphaFoldDB" id="A0A1H4F420"/>
<dbReference type="Gene3D" id="3.40.630.30">
    <property type="match status" value="1"/>
</dbReference>
<evidence type="ECO:0000313" key="3">
    <source>
        <dbReference type="Proteomes" id="UP000198584"/>
    </source>
</evidence>
<gene>
    <name evidence="2" type="ORF">SAMN05421743_110115</name>
</gene>
<keyword evidence="2" id="KW-0808">Transferase</keyword>
<dbReference type="Pfam" id="PF00583">
    <property type="entry name" value="Acetyltransf_1"/>
    <property type="match status" value="1"/>
</dbReference>
<dbReference type="Proteomes" id="UP000198584">
    <property type="component" value="Unassembled WGS sequence"/>
</dbReference>
<feature type="domain" description="N-acetyltransferase" evidence="1">
    <location>
        <begin position="5"/>
        <end position="180"/>
    </location>
</feature>
<dbReference type="OrthoDB" id="3692150at2"/>
<proteinExistence type="predicted"/>
<dbReference type="InterPro" id="IPR016181">
    <property type="entry name" value="Acyl_CoA_acyltransferase"/>
</dbReference>
<organism evidence="2 3">
    <name type="scientific">Thalassobacillus cyri</name>
    <dbReference type="NCBI Taxonomy" id="571932"/>
    <lineage>
        <taxon>Bacteria</taxon>
        <taxon>Bacillati</taxon>
        <taxon>Bacillota</taxon>
        <taxon>Bacilli</taxon>
        <taxon>Bacillales</taxon>
        <taxon>Bacillaceae</taxon>
        <taxon>Thalassobacillus</taxon>
    </lineage>
</organism>
<dbReference type="STRING" id="571932.SAMN05421743_110115"/>
<reference evidence="3" key="1">
    <citation type="submission" date="2016-10" db="EMBL/GenBank/DDBJ databases">
        <authorList>
            <person name="Varghese N."/>
            <person name="Submissions S."/>
        </authorList>
    </citation>
    <scope>NUCLEOTIDE SEQUENCE [LARGE SCALE GENOMIC DNA]</scope>
    <source>
        <strain evidence="3">CCM7597</strain>
    </source>
</reference>
<keyword evidence="3" id="KW-1185">Reference proteome</keyword>
<protein>
    <submittedName>
        <fullName evidence="2">Acetyltransferase (GNAT) family protein</fullName>
    </submittedName>
</protein>
<sequence>MKENINYSFILEEDLHDIAKLYCRTFTGESFSSEELEAAVENIHKHTTYEGFIGLKATDLRGKLIGFSYGYRSFPGQFYGEKLEKQMTLEQASHWLKDCFEFVELAVDSSHKRKGVGSSLHDKTLDEVLNTTSVLITSIDNNPAIITTGKVLHAGFRGHATVEPFDKKIATSTPMAGPDSNEFGTTYDILVKQKDFHKATQILNKS</sequence>
<dbReference type="InterPro" id="IPR000182">
    <property type="entry name" value="GNAT_dom"/>
</dbReference>
<name>A0A1H4F420_9BACI</name>
<evidence type="ECO:0000313" key="2">
    <source>
        <dbReference type="EMBL" id="SEA91981.1"/>
    </source>
</evidence>
<evidence type="ECO:0000259" key="1">
    <source>
        <dbReference type="PROSITE" id="PS51186"/>
    </source>
</evidence>
<accession>A0A1H4F420</accession>
<dbReference type="SUPFAM" id="SSF55729">
    <property type="entry name" value="Acyl-CoA N-acyltransferases (Nat)"/>
    <property type="match status" value="1"/>
</dbReference>